<dbReference type="Gene3D" id="3.40.630.30">
    <property type="match status" value="1"/>
</dbReference>
<dbReference type="RefSeq" id="WP_191157765.1">
    <property type="nucleotide sequence ID" value="NZ_JACXAI010000008.1"/>
</dbReference>
<dbReference type="SUPFAM" id="SSF55729">
    <property type="entry name" value="Acyl-CoA N-acyltransferases (Nat)"/>
    <property type="match status" value="1"/>
</dbReference>
<evidence type="ECO:0000259" key="1">
    <source>
        <dbReference type="PROSITE" id="PS51186"/>
    </source>
</evidence>
<gene>
    <name evidence="2" type="ORF">IC621_08575</name>
</gene>
<keyword evidence="3" id="KW-1185">Reference proteome</keyword>
<proteinExistence type="predicted"/>
<dbReference type="EMBL" id="JACXAI010000008">
    <property type="protein sequence ID" value="MBD1380283.1"/>
    <property type="molecule type" value="Genomic_DNA"/>
</dbReference>
<dbReference type="PROSITE" id="PS51186">
    <property type="entry name" value="GNAT"/>
    <property type="match status" value="1"/>
</dbReference>
<reference evidence="2" key="1">
    <citation type="submission" date="2020-09" db="EMBL/GenBank/DDBJ databases">
        <title>A novel bacterium of genus Bacillus, isolated from South China Sea.</title>
        <authorList>
            <person name="Huang H."/>
            <person name="Mo K."/>
            <person name="Hu Y."/>
        </authorList>
    </citation>
    <scope>NUCLEOTIDE SEQUENCE</scope>
    <source>
        <strain evidence="2">IB182487</strain>
    </source>
</reference>
<dbReference type="Proteomes" id="UP000626844">
    <property type="component" value="Unassembled WGS sequence"/>
</dbReference>
<name>A0A926RW11_9BACI</name>
<comment type="caution">
    <text evidence="2">The sequence shown here is derived from an EMBL/GenBank/DDBJ whole genome shotgun (WGS) entry which is preliminary data.</text>
</comment>
<dbReference type="Pfam" id="PF00583">
    <property type="entry name" value="Acetyltransf_1"/>
    <property type="match status" value="1"/>
</dbReference>
<dbReference type="InterPro" id="IPR000182">
    <property type="entry name" value="GNAT_dom"/>
</dbReference>
<organism evidence="2 3">
    <name type="scientific">Metabacillus arenae</name>
    <dbReference type="NCBI Taxonomy" id="2771434"/>
    <lineage>
        <taxon>Bacteria</taxon>
        <taxon>Bacillati</taxon>
        <taxon>Bacillota</taxon>
        <taxon>Bacilli</taxon>
        <taxon>Bacillales</taxon>
        <taxon>Bacillaceae</taxon>
        <taxon>Metabacillus</taxon>
    </lineage>
</organism>
<dbReference type="AlphaFoldDB" id="A0A926RW11"/>
<sequence length="145" mass="16870">MMNIKQIKPEDTYEIRQKVLRPNQTINECKYEGDEFKGSFHIGAFAHEKLICIASFYHQAHLEIEGSCQYRLRGMATLEEFRNLKAGSNVIYFAENLLKKQGADVWWCNARTDVEAYYQKLGLCKKGDVFNIDPLGPHIIMYKML</sequence>
<protein>
    <submittedName>
        <fullName evidence="2">N-acetyltransferase</fullName>
    </submittedName>
</protein>
<dbReference type="GO" id="GO:0016747">
    <property type="term" value="F:acyltransferase activity, transferring groups other than amino-acyl groups"/>
    <property type="evidence" value="ECO:0007669"/>
    <property type="project" value="InterPro"/>
</dbReference>
<feature type="domain" description="N-acetyltransferase" evidence="1">
    <location>
        <begin position="2"/>
        <end position="145"/>
    </location>
</feature>
<accession>A0A926RW11</accession>
<dbReference type="InterPro" id="IPR016181">
    <property type="entry name" value="Acyl_CoA_acyltransferase"/>
</dbReference>
<evidence type="ECO:0000313" key="2">
    <source>
        <dbReference type="EMBL" id="MBD1380283.1"/>
    </source>
</evidence>
<evidence type="ECO:0000313" key="3">
    <source>
        <dbReference type="Proteomes" id="UP000626844"/>
    </source>
</evidence>